<accession>A0A4D6MLP8</accession>
<evidence type="ECO:0000256" key="1">
    <source>
        <dbReference type="ARBA" id="ARBA00001946"/>
    </source>
</evidence>
<evidence type="ECO:0000313" key="8">
    <source>
        <dbReference type="EMBL" id="QCE02273.1"/>
    </source>
</evidence>
<dbReference type="InterPro" id="IPR016965">
    <property type="entry name" value="Pase_PHOSPHO-typ"/>
</dbReference>
<dbReference type="PANTHER" id="PTHR20889:SF17">
    <property type="entry name" value="2,3-DIKETO-5-METHYLTHIO-1-PHOSPHOPENTANE PHOSPHATASE"/>
    <property type="match status" value="1"/>
</dbReference>
<dbReference type="PANTHER" id="PTHR20889">
    <property type="entry name" value="PHOSPHATASE, ORPHAN 1, 2"/>
    <property type="match status" value="1"/>
</dbReference>
<evidence type="ECO:0000256" key="6">
    <source>
        <dbReference type="PIRSR" id="PIRSR031051-2"/>
    </source>
</evidence>
<proteinExistence type="predicted"/>
<evidence type="ECO:0000256" key="4">
    <source>
        <dbReference type="ARBA" id="ARBA00022842"/>
    </source>
</evidence>
<feature type="binding site" evidence="7">
    <location>
        <position position="11"/>
    </location>
    <ligand>
        <name>Mg(2+)</name>
        <dbReference type="ChEBI" id="CHEBI:18420"/>
    </ligand>
</feature>
<keyword evidence="4 7" id="KW-0460">Magnesium</keyword>
<evidence type="ECO:0000256" key="5">
    <source>
        <dbReference type="PIRSR" id="PIRSR031051-1"/>
    </source>
</evidence>
<dbReference type="InterPro" id="IPR036412">
    <property type="entry name" value="HAD-like_sf"/>
</dbReference>
<dbReference type="EMBL" id="CP039352">
    <property type="protein sequence ID" value="QCE02273.1"/>
    <property type="molecule type" value="Genomic_DNA"/>
</dbReference>
<organism evidence="8 9">
    <name type="scientific">Vigna unguiculata</name>
    <name type="common">Cowpea</name>
    <dbReference type="NCBI Taxonomy" id="3917"/>
    <lineage>
        <taxon>Eukaryota</taxon>
        <taxon>Viridiplantae</taxon>
        <taxon>Streptophyta</taxon>
        <taxon>Embryophyta</taxon>
        <taxon>Tracheophyta</taxon>
        <taxon>Spermatophyta</taxon>
        <taxon>Magnoliopsida</taxon>
        <taxon>eudicotyledons</taxon>
        <taxon>Gunneridae</taxon>
        <taxon>Pentapetalae</taxon>
        <taxon>rosids</taxon>
        <taxon>fabids</taxon>
        <taxon>Fabales</taxon>
        <taxon>Fabaceae</taxon>
        <taxon>Papilionoideae</taxon>
        <taxon>50 kb inversion clade</taxon>
        <taxon>NPAAA clade</taxon>
        <taxon>indigoferoid/millettioid clade</taxon>
        <taxon>Phaseoleae</taxon>
        <taxon>Vigna</taxon>
    </lineage>
</organism>
<gene>
    <name evidence="8" type="ORF">DEO72_LG8g284</name>
</gene>
<dbReference type="Proteomes" id="UP000501690">
    <property type="component" value="Linkage Group LG8"/>
</dbReference>
<dbReference type="PIRSF" id="PIRSF031051">
    <property type="entry name" value="PyrdxlP_Pase_PHOSPHO2"/>
    <property type="match status" value="1"/>
</dbReference>
<evidence type="ECO:0000256" key="7">
    <source>
        <dbReference type="PIRSR" id="PIRSR031051-3"/>
    </source>
</evidence>
<name>A0A4D6MLP8_VIGUN</name>
<dbReference type="Pfam" id="PF06888">
    <property type="entry name" value="Put_Phosphatase"/>
    <property type="match status" value="2"/>
</dbReference>
<feature type="active site" description="Nucleophile" evidence="5">
    <location>
        <position position="9"/>
    </location>
</feature>
<keyword evidence="3" id="KW-0378">Hydrolase</keyword>
<evidence type="ECO:0000313" key="9">
    <source>
        <dbReference type="Proteomes" id="UP000501690"/>
    </source>
</evidence>
<feature type="binding site" evidence="7">
    <location>
        <position position="147"/>
    </location>
    <ligand>
        <name>Mg(2+)</name>
        <dbReference type="ChEBI" id="CHEBI:18420"/>
    </ligand>
</feature>
<dbReference type="Gene3D" id="3.40.50.1000">
    <property type="entry name" value="HAD superfamily/HAD-like"/>
    <property type="match status" value="1"/>
</dbReference>
<dbReference type="AlphaFoldDB" id="A0A4D6MLP8"/>
<keyword evidence="2 7" id="KW-0479">Metal-binding</keyword>
<dbReference type="SUPFAM" id="SSF56784">
    <property type="entry name" value="HAD-like"/>
    <property type="match status" value="1"/>
</dbReference>
<dbReference type="GO" id="GO:0016791">
    <property type="term" value="F:phosphatase activity"/>
    <property type="evidence" value="ECO:0007669"/>
    <property type="project" value="InterPro"/>
</dbReference>
<feature type="active site" description="Proton donor" evidence="5">
    <location>
        <position position="11"/>
    </location>
</feature>
<dbReference type="InterPro" id="IPR023214">
    <property type="entry name" value="HAD_sf"/>
</dbReference>
<sequence>MAEIMVIFDFDSTIIECDSDNWVLDDTALTEKFYQLLPTIPWNPLMDRMMKELHSQGKTIEDIVEILKRTPMHPCIVPAIEAAYSLGCDLKIVSDANSFFIETILQHHGVWNCFSEMICNPSHGLVIERIQNSMAEAGKKKVIYIGDGNGDFCPSLKLKESDFLMPRTGFPLCDLVSKNSNQIKAEVHGWRDGKELQHVLLNLINKAIEEGNNTINNNTLQTISLDCKLLQPPIPIDTHQPLPKALSVPQ</sequence>
<keyword evidence="9" id="KW-1185">Reference proteome</keyword>
<dbReference type="NCBIfam" id="TIGR01488">
    <property type="entry name" value="HAD-SF-IB"/>
    <property type="match status" value="1"/>
</dbReference>
<protein>
    <submittedName>
        <fullName evidence="8">Pyridoxal phosphate phosphatase PHOSPHO2</fullName>
    </submittedName>
</protein>
<dbReference type="GO" id="GO:0046872">
    <property type="term" value="F:metal ion binding"/>
    <property type="evidence" value="ECO:0007669"/>
    <property type="project" value="UniProtKB-KW"/>
</dbReference>
<evidence type="ECO:0000256" key="2">
    <source>
        <dbReference type="ARBA" id="ARBA00022723"/>
    </source>
</evidence>
<dbReference type="NCBIfam" id="TIGR01489">
    <property type="entry name" value="DKMTPPase-SF"/>
    <property type="match status" value="1"/>
</dbReference>
<dbReference type="InterPro" id="IPR006384">
    <property type="entry name" value="HAD_hydro_PyrdxlP_Pase-like"/>
</dbReference>
<feature type="binding site" evidence="7">
    <location>
        <position position="9"/>
    </location>
    <ligand>
        <name>Mg(2+)</name>
        <dbReference type="ChEBI" id="CHEBI:18420"/>
    </ligand>
</feature>
<comment type="cofactor">
    <cofactor evidence="1 7">
        <name>Mg(2+)</name>
        <dbReference type="ChEBI" id="CHEBI:18420"/>
    </cofactor>
</comment>
<reference evidence="8 9" key="1">
    <citation type="submission" date="2019-04" db="EMBL/GenBank/DDBJ databases">
        <title>An improved genome assembly and genetic linkage map for asparagus bean, Vigna unguiculata ssp. sesquipedialis.</title>
        <authorList>
            <person name="Xia Q."/>
            <person name="Zhang R."/>
            <person name="Dong Y."/>
        </authorList>
    </citation>
    <scope>NUCLEOTIDE SEQUENCE [LARGE SCALE GENOMIC DNA]</scope>
    <source>
        <tissue evidence="8">Leaf</tissue>
    </source>
</reference>
<feature type="binding site" evidence="6">
    <location>
        <position position="95"/>
    </location>
    <ligand>
        <name>substrate</name>
    </ligand>
</feature>
<feature type="binding site" evidence="6">
    <location>
        <position position="20"/>
    </location>
    <ligand>
        <name>substrate</name>
    </ligand>
</feature>
<evidence type="ECO:0000256" key="3">
    <source>
        <dbReference type="ARBA" id="ARBA00022801"/>
    </source>
</evidence>